<keyword evidence="4" id="KW-1185">Reference proteome</keyword>
<feature type="region of interest" description="Disordered" evidence="1">
    <location>
        <begin position="210"/>
        <end position="233"/>
    </location>
</feature>
<evidence type="ECO:0000313" key="5">
    <source>
        <dbReference type="Proteomes" id="UP000286097"/>
    </source>
</evidence>
<dbReference type="AlphaFoldDB" id="A0A3M6VP69"/>
<evidence type="ECO:0000313" key="3">
    <source>
        <dbReference type="EMBL" id="RQM17322.1"/>
    </source>
</evidence>
<gene>
    <name evidence="3" type="ORF">DD237_001091</name>
    <name evidence="2" type="ORF">DD238_002687</name>
</gene>
<dbReference type="Proteomes" id="UP000286097">
    <property type="component" value="Unassembled WGS sequence"/>
</dbReference>
<protein>
    <recommendedName>
        <fullName evidence="6">FYVE-type domain-containing protein</fullName>
    </recommendedName>
</protein>
<organism evidence="2 4">
    <name type="scientific">Peronospora effusa</name>
    <dbReference type="NCBI Taxonomy" id="542832"/>
    <lineage>
        <taxon>Eukaryota</taxon>
        <taxon>Sar</taxon>
        <taxon>Stramenopiles</taxon>
        <taxon>Oomycota</taxon>
        <taxon>Peronosporomycetes</taxon>
        <taxon>Peronosporales</taxon>
        <taxon>Peronosporaceae</taxon>
        <taxon>Peronospora</taxon>
    </lineage>
</organism>
<reference evidence="4 5" key="1">
    <citation type="submission" date="2018-06" db="EMBL/GenBank/DDBJ databases">
        <title>Comparative genomics of downy mildews reveals potential adaptations to biotrophy.</title>
        <authorList>
            <person name="Fletcher K."/>
            <person name="Klosterman S.J."/>
            <person name="Derevnina L."/>
            <person name="Martin F."/>
            <person name="Koike S."/>
            <person name="Reyes Chin-Wo S."/>
            <person name="Mou B."/>
            <person name="Michelmore R."/>
        </authorList>
    </citation>
    <scope>NUCLEOTIDE SEQUENCE [LARGE SCALE GENOMIC DNA]</scope>
    <source>
        <strain evidence="3 5">R13</strain>
        <strain evidence="2 4">R14</strain>
    </source>
</reference>
<dbReference type="EMBL" id="QKXF01000098">
    <property type="protein sequence ID" value="RQM17322.1"/>
    <property type="molecule type" value="Genomic_DNA"/>
</dbReference>
<evidence type="ECO:0000313" key="4">
    <source>
        <dbReference type="Proteomes" id="UP000282087"/>
    </source>
</evidence>
<evidence type="ECO:0008006" key="6">
    <source>
        <dbReference type="Google" id="ProtNLM"/>
    </source>
</evidence>
<dbReference type="OrthoDB" id="99151at2759"/>
<comment type="caution">
    <text evidence="2">The sequence shown here is derived from an EMBL/GenBank/DDBJ whole genome shotgun (WGS) entry which is preliminary data.</text>
</comment>
<evidence type="ECO:0000313" key="2">
    <source>
        <dbReference type="EMBL" id="RMX66150.1"/>
    </source>
</evidence>
<accession>A0A3M6VP69</accession>
<dbReference type="VEuPathDB" id="FungiDB:DD237_001091"/>
<sequence>MRGKNDAGGKVVNWVTDLKSADLWLRIEQARLVAHAVIATALLQAGQNMKRPFGTFKKCNVCHVKTLGFVSSPKECAVCCCLTCSSCVTKVRVLNFHDFYVPHHVLFCKKCVRLIHQVDLRAPENITNPVEYAAAILAESESSKMSFFRLRPVSGYMDDSNDGSEEGRVCHKASEISSYSSRSSSSRSLPQPCIGGKHQDHDDEAFYFKQSRGSCPPLEHHEQATHSKHAKSGSTAIPVVPVTFYDERLLPITSQRTNAYGRQHHHNRLPLRSTDDQHFAGRESEIPLIPSQENAWTNKGDAYSGSCDSSETYDSSTSDSSTVLLMTQIAQMNLNE</sequence>
<dbReference type="STRING" id="542832.A0A3M6VP69"/>
<proteinExistence type="predicted"/>
<dbReference type="Proteomes" id="UP000282087">
    <property type="component" value="Unassembled WGS sequence"/>
</dbReference>
<dbReference type="EMBL" id="QLLG01000213">
    <property type="protein sequence ID" value="RMX66150.1"/>
    <property type="molecule type" value="Genomic_DNA"/>
</dbReference>
<name>A0A3M6VP69_9STRA</name>
<evidence type="ECO:0000256" key="1">
    <source>
        <dbReference type="SAM" id="MobiDB-lite"/>
    </source>
</evidence>